<keyword evidence="4" id="KW-1185">Reference proteome</keyword>
<protein>
    <submittedName>
        <fullName evidence="3">Uncharacterized protein</fullName>
    </submittedName>
</protein>
<sequence length="298" mass="31683">MKPSSRPPSLLRSISNIPDQSRCCCCCCCRRRHHHHALRHPSSTAQGPLSLILLWTLLPSKALARPQPQPQPQPQDQNAPPSSDGQSGGSSSSSSSGSSYSGNSSLLNLYFLFIAIAILLLLVALYLLHRRKKRRKALLRDSSNHALAQDIHGNQYAAAAAAANPNAVPLERSPWRWLNSAAGRSPVARHEEGFNEHGEAPPPYGAPQGTITPPATAAAPPAGAPGLHPAAGYWAPAPPPPPGVLLGAIPMRPLSRDSQGRKPPEYEEAGGREGAQSANSSTGNLMRGQQPPQQPRYS</sequence>
<evidence type="ECO:0000256" key="1">
    <source>
        <dbReference type="SAM" id="MobiDB-lite"/>
    </source>
</evidence>
<evidence type="ECO:0000256" key="2">
    <source>
        <dbReference type="SAM" id="Phobius"/>
    </source>
</evidence>
<comment type="caution">
    <text evidence="3">The sequence shown here is derived from an EMBL/GenBank/DDBJ whole genome shotgun (WGS) entry which is preliminary data.</text>
</comment>
<feature type="region of interest" description="Disordered" evidence="1">
    <location>
        <begin position="64"/>
        <end position="98"/>
    </location>
</feature>
<feature type="compositionally biased region" description="Low complexity" evidence="1">
    <location>
        <begin position="74"/>
        <end position="98"/>
    </location>
</feature>
<accession>A0ABR1LGX0</accession>
<keyword evidence="2" id="KW-0472">Membrane</keyword>
<organism evidence="3 4">
    <name type="scientific">Phyllosticta citricarpa</name>
    <dbReference type="NCBI Taxonomy" id="55181"/>
    <lineage>
        <taxon>Eukaryota</taxon>
        <taxon>Fungi</taxon>
        <taxon>Dikarya</taxon>
        <taxon>Ascomycota</taxon>
        <taxon>Pezizomycotina</taxon>
        <taxon>Dothideomycetes</taxon>
        <taxon>Dothideomycetes incertae sedis</taxon>
        <taxon>Botryosphaeriales</taxon>
        <taxon>Phyllostictaceae</taxon>
        <taxon>Phyllosticta</taxon>
    </lineage>
</organism>
<evidence type="ECO:0000313" key="3">
    <source>
        <dbReference type="EMBL" id="KAK7534461.1"/>
    </source>
</evidence>
<keyword evidence="2" id="KW-0812">Transmembrane</keyword>
<feature type="transmembrane region" description="Helical" evidence="2">
    <location>
        <begin position="109"/>
        <end position="128"/>
    </location>
</feature>
<keyword evidence="2" id="KW-1133">Transmembrane helix</keyword>
<proteinExistence type="predicted"/>
<dbReference type="Proteomes" id="UP001365128">
    <property type="component" value="Unassembled WGS sequence"/>
</dbReference>
<evidence type="ECO:0000313" key="4">
    <source>
        <dbReference type="Proteomes" id="UP001365128"/>
    </source>
</evidence>
<feature type="compositionally biased region" description="Low complexity" evidence="1">
    <location>
        <begin position="206"/>
        <end position="235"/>
    </location>
</feature>
<feature type="compositionally biased region" description="Basic and acidic residues" evidence="1">
    <location>
        <begin position="188"/>
        <end position="199"/>
    </location>
</feature>
<feature type="region of interest" description="Disordered" evidence="1">
    <location>
        <begin position="186"/>
        <end position="298"/>
    </location>
</feature>
<name>A0ABR1LGX0_9PEZI</name>
<feature type="compositionally biased region" description="Basic and acidic residues" evidence="1">
    <location>
        <begin position="254"/>
        <end position="271"/>
    </location>
</feature>
<dbReference type="EMBL" id="JBBPDW010000043">
    <property type="protein sequence ID" value="KAK7534461.1"/>
    <property type="molecule type" value="Genomic_DNA"/>
</dbReference>
<reference evidence="3 4" key="1">
    <citation type="submission" date="2024-04" db="EMBL/GenBank/DDBJ databases">
        <title>Phyllosticta paracitricarpa is synonymous to the EU quarantine fungus P. citricarpa based on phylogenomic analyses.</title>
        <authorList>
            <consortium name="Lawrence Berkeley National Laboratory"/>
            <person name="Van Ingen-Buijs V.A."/>
            <person name="Van Westerhoven A.C."/>
            <person name="Haridas S."/>
            <person name="Skiadas P."/>
            <person name="Martin F."/>
            <person name="Groenewald J.Z."/>
            <person name="Crous P.W."/>
            <person name="Seidl M.F."/>
        </authorList>
    </citation>
    <scope>NUCLEOTIDE SEQUENCE [LARGE SCALE GENOMIC DNA]</scope>
    <source>
        <strain evidence="3 4">CBS 122670</strain>
    </source>
</reference>
<gene>
    <name evidence="3" type="ORF">IWX46DRAFT_316305</name>
</gene>